<protein>
    <submittedName>
        <fullName evidence="2">Insulin 3</fullName>
    </submittedName>
</protein>
<feature type="compositionally biased region" description="Low complexity" evidence="1">
    <location>
        <begin position="102"/>
        <end position="119"/>
    </location>
</feature>
<dbReference type="EMBL" id="MF033105">
    <property type="protein sequence ID" value="ARS73223.1"/>
    <property type="molecule type" value="mRNA"/>
</dbReference>
<evidence type="ECO:0000256" key="1">
    <source>
        <dbReference type="SAM" id="MobiDB-lite"/>
    </source>
</evidence>
<organism evidence="2">
    <name type="scientific">Deroceras reticulatum</name>
    <name type="common">Gray garden slug</name>
    <dbReference type="NCBI Taxonomy" id="145610"/>
    <lineage>
        <taxon>Eukaryota</taxon>
        <taxon>Metazoa</taxon>
        <taxon>Spiralia</taxon>
        <taxon>Lophotrochozoa</taxon>
        <taxon>Mollusca</taxon>
        <taxon>Gastropoda</taxon>
        <taxon>Heterobranchia</taxon>
        <taxon>Euthyneura</taxon>
        <taxon>Panpulmonata</taxon>
        <taxon>Eupulmonata</taxon>
        <taxon>Stylommatophora</taxon>
        <taxon>Helicina</taxon>
        <taxon>Limacoidea</taxon>
        <taxon>Agriolimacidae</taxon>
        <taxon>Deroceras</taxon>
    </lineage>
</organism>
<evidence type="ECO:0000313" key="2">
    <source>
        <dbReference type="EMBL" id="ARS73223.1"/>
    </source>
</evidence>
<accession>A0A1X9ZND4</accession>
<feature type="region of interest" description="Disordered" evidence="1">
    <location>
        <begin position="99"/>
        <end position="145"/>
    </location>
</feature>
<proteinExistence type="evidence at transcript level"/>
<dbReference type="SUPFAM" id="SSF56994">
    <property type="entry name" value="Insulin-like"/>
    <property type="match status" value="1"/>
</dbReference>
<dbReference type="AlphaFoldDB" id="A0A1X9ZND4"/>
<name>A0A1X9ZND4_DERRE</name>
<dbReference type="InterPro" id="IPR036438">
    <property type="entry name" value="Insulin-like_sf"/>
</dbReference>
<sequence length="206" mass="23204">MISMCSNDHLSSSRTFSKVKLSLVLFVFGSVLVDVLTSTLTSPDEDLFINTVSNRFAQLSGADLLDVWHTDCHRRCSYQISSHVEVACQYDPYRLVHRRGRSSGQRGARNTTTTDKTGTNVSATQPDTRQEPNVAPPTVPDKSPFLTKHTATSFLRPRRASGRPKRDVSIMEECCFSKACSWEEFAEYCQRHPRRASDRDSVCTYS</sequence>
<dbReference type="Gene3D" id="1.10.100.10">
    <property type="entry name" value="Insulin-like"/>
    <property type="match status" value="1"/>
</dbReference>
<reference evidence="2" key="2">
    <citation type="submission" date="2017-04" db="EMBL/GenBank/DDBJ databases">
        <authorList>
            <person name="Afonso C.L."/>
            <person name="Miller P.J."/>
            <person name="Scott M.A."/>
            <person name="Spackman E."/>
            <person name="Goraichik I."/>
            <person name="Dimitrov K.M."/>
            <person name="Suarez D.L."/>
            <person name="Swayne D.E."/>
        </authorList>
    </citation>
    <scope>NUCLEOTIDE SEQUENCE</scope>
</reference>
<reference evidence="2" key="1">
    <citation type="journal article" date="2017" name="Peptides">
        <title>Neuropeptides predicted from the transcriptome analysis of the gray garden slug Deroceras reticulatum.</title>
        <authorList>
            <person name="Ahn S.J."/>
            <person name="Martin R."/>
            <person name="Rao S."/>
            <person name="Choi M.Y."/>
        </authorList>
    </citation>
    <scope>NUCLEOTIDE SEQUENCE</scope>
</reference>